<comment type="caution">
    <text evidence="1">The sequence shown here is derived from an EMBL/GenBank/DDBJ whole genome shotgun (WGS) entry which is preliminary data.</text>
</comment>
<accession>A0A392MAZ6</accession>
<evidence type="ECO:0000313" key="1">
    <source>
        <dbReference type="EMBL" id="MCH84662.1"/>
    </source>
</evidence>
<proteinExistence type="predicted"/>
<dbReference type="EMBL" id="LXQA010007179">
    <property type="protein sequence ID" value="MCH84662.1"/>
    <property type="molecule type" value="Genomic_DNA"/>
</dbReference>
<gene>
    <name evidence="1" type="ORF">A2U01_0005497</name>
</gene>
<organism evidence="1 2">
    <name type="scientific">Trifolium medium</name>
    <dbReference type="NCBI Taxonomy" id="97028"/>
    <lineage>
        <taxon>Eukaryota</taxon>
        <taxon>Viridiplantae</taxon>
        <taxon>Streptophyta</taxon>
        <taxon>Embryophyta</taxon>
        <taxon>Tracheophyta</taxon>
        <taxon>Spermatophyta</taxon>
        <taxon>Magnoliopsida</taxon>
        <taxon>eudicotyledons</taxon>
        <taxon>Gunneridae</taxon>
        <taxon>Pentapetalae</taxon>
        <taxon>rosids</taxon>
        <taxon>fabids</taxon>
        <taxon>Fabales</taxon>
        <taxon>Fabaceae</taxon>
        <taxon>Papilionoideae</taxon>
        <taxon>50 kb inversion clade</taxon>
        <taxon>NPAAA clade</taxon>
        <taxon>Hologalegina</taxon>
        <taxon>IRL clade</taxon>
        <taxon>Trifolieae</taxon>
        <taxon>Trifolium</taxon>
    </lineage>
</organism>
<evidence type="ECO:0000313" key="2">
    <source>
        <dbReference type="Proteomes" id="UP000265520"/>
    </source>
</evidence>
<protein>
    <submittedName>
        <fullName evidence="1">Uncharacterized protein</fullName>
    </submittedName>
</protein>
<name>A0A392MAZ6_9FABA</name>
<keyword evidence="2" id="KW-1185">Reference proteome</keyword>
<reference evidence="1 2" key="1">
    <citation type="journal article" date="2018" name="Front. Plant Sci.">
        <title>Red Clover (Trifolium pratense) and Zigzag Clover (T. medium) - A Picture of Genomic Similarities and Differences.</title>
        <authorList>
            <person name="Dluhosova J."/>
            <person name="Istvanek J."/>
            <person name="Nedelnik J."/>
            <person name="Repkova J."/>
        </authorList>
    </citation>
    <scope>NUCLEOTIDE SEQUENCE [LARGE SCALE GENOMIC DNA]</scope>
    <source>
        <strain evidence="2">cv. 10/8</strain>
        <tissue evidence="1">Leaf</tissue>
    </source>
</reference>
<dbReference type="AlphaFoldDB" id="A0A392MAZ6"/>
<sequence length="81" mass="9234">MLWWWWFNERRLPSAPPLFPDVCQLAGAFPTRVAGRQCSFWSLKLRLEFYCSALFSGGWEIQIVVANLLGGIAVVDSLESK</sequence>
<dbReference type="Proteomes" id="UP000265520">
    <property type="component" value="Unassembled WGS sequence"/>
</dbReference>